<evidence type="ECO:0000313" key="3">
    <source>
        <dbReference type="EMBL" id="PZQ57659.1"/>
    </source>
</evidence>
<reference evidence="3 4" key="1">
    <citation type="submission" date="2017-08" db="EMBL/GenBank/DDBJ databases">
        <title>Infants hospitalized years apart are colonized by the same room-sourced microbial strains.</title>
        <authorList>
            <person name="Brooks B."/>
            <person name="Olm M.R."/>
            <person name="Firek B.A."/>
            <person name="Baker R."/>
            <person name="Thomas B.C."/>
            <person name="Morowitz M.J."/>
            <person name="Banfield J.F."/>
        </authorList>
    </citation>
    <scope>NUCLEOTIDE SEQUENCE [LARGE SCALE GENOMIC DNA]</scope>
    <source>
        <strain evidence="3">S2_005_002_R2_33</strain>
    </source>
</reference>
<dbReference type="PANTHER" id="PTHR32309:SF31">
    <property type="entry name" value="CAPSULAR EXOPOLYSACCHARIDE FAMILY"/>
    <property type="match status" value="1"/>
</dbReference>
<dbReference type="AlphaFoldDB" id="A0A2W5P0L8"/>
<dbReference type="EMBL" id="QFPX01000001">
    <property type="protein sequence ID" value="PZQ57659.1"/>
    <property type="molecule type" value="Genomic_DNA"/>
</dbReference>
<comment type="caution">
    <text evidence="3">The sequence shown here is derived from an EMBL/GenBank/DDBJ whole genome shotgun (WGS) entry which is preliminary data.</text>
</comment>
<accession>A0A2W5P0L8</accession>
<name>A0A2W5P0L8_9SPHN</name>
<feature type="coiled-coil region" evidence="1">
    <location>
        <begin position="192"/>
        <end position="219"/>
    </location>
</feature>
<evidence type="ECO:0000256" key="1">
    <source>
        <dbReference type="SAM" id="Coils"/>
    </source>
</evidence>
<feature type="transmembrane region" description="Helical" evidence="2">
    <location>
        <begin position="36"/>
        <end position="56"/>
    </location>
</feature>
<protein>
    <submittedName>
        <fullName evidence="3">Lipopolysaccharide biosynthesis protein</fullName>
    </submittedName>
</protein>
<dbReference type="Proteomes" id="UP000249082">
    <property type="component" value="Unassembled WGS sequence"/>
</dbReference>
<evidence type="ECO:0000256" key="2">
    <source>
        <dbReference type="SAM" id="Phobius"/>
    </source>
</evidence>
<proteinExistence type="predicted"/>
<keyword evidence="1" id="KW-0175">Coiled coil</keyword>
<dbReference type="InterPro" id="IPR050445">
    <property type="entry name" value="Bact_polysacc_biosynth/exp"/>
</dbReference>
<keyword evidence="2" id="KW-0472">Membrane</keyword>
<feature type="transmembrane region" description="Helical" evidence="2">
    <location>
        <begin position="422"/>
        <end position="443"/>
    </location>
</feature>
<sequence>MNTASTDLRGAEPPGFDPDSIGIYPREILAMLRRRWRWMIAPIVLGLLAAGIAVAMRKSVYQSAATLLIDSPQIPTSLVASPLTDIADERIAKIRQQIVSRDSLAGLIRANALYPDKREKMDFPGLLDVMRQDIGVDLVGADQARGGGSTIAFTLSFKYADPLKAQAVTQQLTRMFLAEDKRFRTEQASGTASFLENRSEELRRQLRDLEDKRRSVEAHYAGALPSSVALSAQSSSALRAEISRTDAETQGLVQQNSLLAARQQEIGQAASGGGDGLRRSEDRLAQLLAVHSDTFPDVIAARAEVERQKALQSRLPPPGTNLISTEIAAGRQRIAVLAHRRAELVQTMADLDQRASQAPQAAYELNMIEREYDNIKRQYDSLREKQLEAQVAANLQSEDKGERFTVVDQPSLPLQPLGAKPVMLLAAGMAGGAVIGLCMIFGFELLSGTIHGPDTLARTLKVPSFGVVPLVSGEDRFSGRMARLTAALRDYLPGFRHAPGKELGR</sequence>
<gene>
    <name evidence="3" type="ORF">DI555_01720</name>
</gene>
<evidence type="ECO:0000313" key="4">
    <source>
        <dbReference type="Proteomes" id="UP000249082"/>
    </source>
</evidence>
<keyword evidence="2" id="KW-1133">Transmembrane helix</keyword>
<keyword evidence="2" id="KW-0812">Transmembrane</keyword>
<dbReference type="PANTHER" id="PTHR32309">
    <property type="entry name" value="TYROSINE-PROTEIN KINASE"/>
    <property type="match status" value="1"/>
</dbReference>
<organism evidence="3 4">
    <name type="scientific">Novosphingobium pentaromativorans</name>
    <dbReference type="NCBI Taxonomy" id="205844"/>
    <lineage>
        <taxon>Bacteria</taxon>
        <taxon>Pseudomonadati</taxon>
        <taxon>Pseudomonadota</taxon>
        <taxon>Alphaproteobacteria</taxon>
        <taxon>Sphingomonadales</taxon>
        <taxon>Sphingomonadaceae</taxon>
        <taxon>Novosphingobium</taxon>
    </lineage>
</organism>